<dbReference type="RefSeq" id="WP_179426975.1">
    <property type="nucleotide sequence ID" value="NZ_JACBZP010000001.1"/>
</dbReference>
<dbReference type="Pfam" id="PF00582">
    <property type="entry name" value="Usp"/>
    <property type="match status" value="1"/>
</dbReference>
<evidence type="ECO:0000313" key="3">
    <source>
        <dbReference type="EMBL" id="NYI67180.1"/>
    </source>
</evidence>
<comment type="similarity">
    <text evidence="1">Belongs to the universal stress protein A family.</text>
</comment>
<dbReference type="AlphaFoldDB" id="A0A7Z0D1Y6"/>
<evidence type="ECO:0000256" key="1">
    <source>
        <dbReference type="ARBA" id="ARBA00008791"/>
    </source>
</evidence>
<keyword evidence="4" id="KW-1185">Reference proteome</keyword>
<evidence type="ECO:0000313" key="4">
    <source>
        <dbReference type="Proteomes" id="UP000539111"/>
    </source>
</evidence>
<dbReference type="SUPFAM" id="SSF52402">
    <property type="entry name" value="Adenine nucleotide alpha hydrolases-like"/>
    <property type="match status" value="1"/>
</dbReference>
<sequence>MTIVVGYVPTSQGNAALDRAIIEARRDGGQKLIVVNASRSDPLEGDKSIAAPEKLAQIRRQLDFAGVDYDIRQPLRGQDPAGEIVQTATDLGASLIVIGLRKRSPVGKMIFGSTAQAVLLDAECPVLAVKAA</sequence>
<evidence type="ECO:0000259" key="2">
    <source>
        <dbReference type="Pfam" id="PF00582"/>
    </source>
</evidence>
<dbReference type="InterPro" id="IPR014729">
    <property type="entry name" value="Rossmann-like_a/b/a_fold"/>
</dbReference>
<accession>A0A7Z0D1Y6</accession>
<protein>
    <submittedName>
        <fullName evidence="3">Nucleotide-binding universal stress UspA family protein</fullName>
    </submittedName>
</protein>
<dbReference type="PANTHER" id="PTHR46268:SF6">
    <property type="entry name" value="UNIVERSAL STRESS PROTEIN UP12"/>
    <property type="match status" value="1"/>
</dbReference>
<organism evidence="3 4">
    <name type="scientific">Spelaeicoccus albus</name>
    <dbReference type="NCBI Taxonomy" id="1280376"/>
    <lineage>
        <taxon>Bacteria</taxon>
        <taxon>Bacillati</taxon>
        <taxon>Actinomycetota</taxon>
        <taxon>Actinomycetes</taxon>
        <taxon>Micrococcales</taxon>
        <taxon>Brevibacteriaceae</taxon>
        <taxon>Spelaeicoccus</taxon>
    </lineage>
</organism>
<comment type="caution">
    <text evidence="3">The sequence shown here is derived from an EMBL/GenBank/DDBJ whole genome shotgun (WGS) entry which is preliminary data.</text>
</comment>
<dbReference type="Proteomes" id="UP000539111">
    <property type="component" value="Unassembled WGS sequence"/>
</dbReference>
<dbReference type="PRINTS" id="PR01438">
    <property type="entry name" value="UNVRSLSTRESS"/>
</dbReference>
<feature type="domain" description="UspA" evidence="2">
    <location>
        <begin position="2"/>
        <end position="130"/>
    </location>
</feature>
<gene>
    <name evidence="3" type="ORF">BJY26_001486</name>
</gene>
<dbReference type="PANTHER" id="PTHR46268">
    <property type="entry name" value="STRESS RESPONSE PROTEIN NHAX"/>
    <property type="match status" value="1"/>
</dbReference>
<proteinExistence type="inferred from homology"/>
<dbReference type="EMBL" id="JACBZP010000001">
    <property type="protein sequence ID" value="NYI67180.1"/>
    <property type="molecule type" value="Genomic_DNA"/>
</dbReference>
<name>A0A7Z0D1Y6_9MICO</name>
<reference evidence="3 4" key="1">
    <citation type="submission" date="2020-07" db="EMBL/GenBank/DDBJ databases">
        <title>Sequencing the genomes of 1000 actinobacteria strains.</title>
        <authorList>
            <person name="Klenk H.-P."/>
        </authorList>
    </citation>
    <scope>NUCLEOTIDE SEQUENCE [LARGE SCALE GENOMIC DNA]</scope>
    <source>
        <strain evidence="3 4">DSM 26341</strain>
    </source>
</reference>
<dbReference type="InterPro" id="IPR006015">
    <property type="entry name" value="Universal_stress_UspA"/>
</dbReference>
<dbReference type="InterPro" id="IPR006016">
    <property type="entry name" value="UspA"/>
</dbReference>
<dbReference type="CDD" id="cd00293">
    <property type="entry name" value="USP-like"/>
    <property type="match status" value="1"/>
</dbReference>
<dbReference type="Gene3D" id="3.40.50.620">
    <property type="entry name" value="HUPs"/>
    <property type="match status" value="1"/>
</dbReference>